<protein>
    <submittedName>
        <fullName evidence="1">Uncharacterized protein</fullName>
    </submittedName>
</protein>
<evidence type="ECO:0000313" key="1">
    <source>
        <dbReference type="EMBL" id="AEK24194.1"/>
    </source>
</evidence>
<dbReference type="KEGG" id="ccm:Ccan_20780"/>
<dbReference type="HOGENOM" id="CLU_3341812_0_0_10"/>
<sequence>MNFENIIIEARNFQRTQKIFKNIFYLIKKKLLLLCNT</sequence>
<gene>
    <name evidence="1" type="ordered locus">Ccan_20780</name>
</gene>
<organism evidence="1 2">
    <name type="scientific">Capnocytophaga canimorsus (strain 5)</name>
    <dbReference type="NCBI Taxonomy" id="860228"/>
    <lineage>
        <taxon>Bacteria</taxon>
        <taxon>Pseudomonadati</taxon>
        <taxon>Bacteroidota</taxon>
        <taxon>Flavobacteriia</taxon>
        <taxon>Flavobacteriales</taxon>
        <taxon>Flavobacteriaceae</taxon>
        <taxon>Capnocytophaga</taxon>
    </lineage>
</organism>
<reference evidence="1 2" key="1">
    <citation type="journal article" date="2011" name="J. Bacteriol.">
        <title>Complete genome sequence of the dog commensal and human pathogen Capnocytophaga canimorsus strain 5.</title>
        <authorList>
            <person name="Manfredi P."/>
            <person name="Pagni M."/>
            <person name="Cornelis G.R."/>
        </authorList>
    </citation>
    <scope>NUCLEOTIDE SEQUENCE [LARGE SCALE GENOMIC DNA]</scope>
    <source>
        <strain evidence="2">5</strain>
    </source>
</reference>
<dbReference type="EMBL" id="CP002113">
    <property type="protein sequence ID" value="AEK24194.1"/>
    <property type="molecule type" value="Genomic_DNA"/>
</dbReference>
<dbReference type="Proteomes" id="UP000008895">
    <property type="component" value="Chromosome"/>
</dbReference>
<proteinExistence type="predicted"/>
<dbReference type="STRING" id="860228.Ccan_20780"/>
<keyword evidence="2" id="KW-1185">Reference proteome</keyword>
<dbReference type="AlphaFoldDB" id="F9YU76"/>
<evidence type="ECO:0000313" key="2">
    <source>
        <dbReference type="Proteomes" id="UP000008895"/>
    </source>
</evidence>
<name>F9YU76_CAPCC</name>
<accession>F9YU76</accession>